<name>A0A5C3FB77_9BASI</name>
<reference evidence="2 3" key="1">
    <citation type="submission" date="2018-03" db="EMBL/GenBank/DDBJ databases">
        <authorList>
            <person name="Guldener U."/>
        </authorList>
    </citation>
    <scope>NUCLEOTIDE SEQUENCE [LARGE SCALE GENOMIC DNA]</scope>
    <source>
        <strain evidence="2 3">DAOM196992</strain>
    </source>
</reference>
<organism evidence="2 3">
    <name type="scientific">Pseudozyma flocculosa</name>
    <dbReference type="NCBI Taxonomy" id="84751"/>
    <lineage>
        <taxon>Eukaryota</taxon>
        <taxon>Fungi</taxon>
        <taxon>Dikarya</taxon>
        <taxon>Basidiomycota</taxon>
        <taxon>Ustilaginomycotina</taxon>
        <taxon>Ustilaginomycetes</taxon>
        <taxon>Ustilaginales</taxon>
        <taxon>Ustilaginaceae</taxon>
        <taxon>Pseudozyma</taxon>
    </lineage>
</organism>
<evidence type="ECO:0000313" key="3">
    <source>
        <dbReference type="Proteomes" id="UP000323386"/>
    </source>
</evidence>
<accession>A0A5C3FB77</accession>
<evidence type="ECO:0000313" key="2">
    <source>
        <dbReference type="EMBL" id="SPO41510.1"/>
    </source>
</evidence>
<dbReference type="PANTHER" id="PTHR33266">
    <property type="entry name" value="CHROMOSOME 15, WHOLE GENOME SHOTGUN SEQUENCE"/>
    <property type="match status" value="1"/>
</dbReference>
<feature type="compositionally biased region" description="Polar residues" evidence="1">
    <location>
        <begin position="1"/>
        <end position="10"/>
    </location>
</feature>
<proteinExistence type="predicted"/>
<dbReference type="EMBL" id="OOIP01000028">
    <property type="protein sequence ID" value="SPO41510.1"/>
    <property type="molecule type" value="Genomic_DNA"/>
</dbReference>
<dbReference type="AlphaFoldDB" id="A0A5C3FB77"/>
<evidence type="ECO:0000256" key="1">
    <source>
        <dbReference type="SAM" id="MobiDB-lite"/>
    </source>
</evidence>
<dbReference type="PANTHER" id="PTHR33266:SF1">
    <property type="entry name" value="F-BOX DOMAIN-CONTAINING PROTEIN"/>
    <property type="match status" value="1"/>
</dbReference>
<feature type="compositionally biased region" description="Polar residues" evidence="1">
    <location>
        <begin position="911"/>
        <end position="921"/>
    </location>
</feature>
<protein>
    <submittedName>
        <fullName evidence="2">Uncharacterized protein</fullName>
    </submittedName>
</protein>
<feature type="region of interest" description="Disordered" evidence="1">
    <location>
        <begin position="1"/>
        <end position="22"/>
    </location>
</feature>
<sequence length="1040" mass="115479">MVGTAHSSTGDPADRASDAPASHLSALERQRLQDLTQFISQHVAALTDSFIQSLINLCKVMRSSKRNDSMLEIAKAGVRVAFEFWVQDSLSPEFDAYLPISIRSLLRSTGVRRLSDDAQEIYKIILPQLSAEFQSSPHVSIAALLLRLLVEGATQPRYGTIPEERSPPRIFFPGNLVERDFHSDFRGGGDWQLCQHIETLQKTFDRTKHYCRTVPIIQSSGSGKSRTVDQDDTISVPSRDAAAADILCTPLTDERPVEEPAKPIKAILDKDEKAKAIPQTQEDKEKAKHARNKALRVWRKNRNRMLAWFEAFAHIFAEEVTAAKAAYEPSPLSDGRPSFVEEFYEHLQLELPSSPTDFASRGGPDPSPRRQALLQAIARRYASNIEALDEDSDSSADAYQAGPCAQAFADLQAATVAAYAGGPRRDSGVFILALDEAMGLGDLLPHIRRLWHRIHEPPSNADRLVLLVLDTNSSGSGRLASFEMALPPAFTKLPLDVYYDALTFQEQDKHGKVWRDILQQLPFFGRPLLGNRHVKFSSGHDPSKTQLEPLVGDVSLAKLQARLVFDREITLLPDLSSVSDGKLSADAMDRYLAALSQRVPLLFIGLQGNLAIELFLQRQVSTHFRTIVKIVPSTSLIITATPSEPLLSIAATDLFRKQLGKAAHGVLHRWRDSIRIIRRFRKFYGFTAGLDGEEMARLLLTMATDISSVDELEAAAEAKRIARDRSKVTTKCVDGDKSGGLTESGEEDDSEIRAELWRNGMTLQPLTLWSWLVVLLGDAVVRATAFSVPEGRASATRSKRVKSDFEAFARSARITFTHFVRLPNNIRDVSKRQLSQWFAEHVAIFGAERQESWDLLIPVYVDDSCNGPDTIIDITKFSFVVIQVKNRNALVPPEKTRIDPPTVLEEPHVQDSGSATLAGTDSSRDADGAKSNAPEPLEYLSIFMQLNAVLSQSQKAVSYSCSQRGKMRAHELQAIGIEHAFGEMLRRLDKRTIDDAYVLLGTNRSTLVFEEEAYHRQKGTDIDPRVAYGRAHKSPPGAPA</sequence>
<feature type="region of interest" description="Disordered" evidence="1">
    <location>
        <begin position="893"/>
        <end position="931"/>
    </location>
</feature>
<gene>
    <name evidence="2" type="ORF">PSFLO_06992</name>
</gene>
<dbReference type="OrthoDB" id="107110at2759"/>
<dbReference type="Proteomes" id="UP000323386">
    <property type="component" value="Unassembled WGS sequence"/>
</dbReference>
<keyword evidence="3" id="KW-1185">Reference proteome</keyword>